<dbReference type="STRING" id="310781.SAMN05216259_101148"/>
<evidence type="ECO:0000256" key="1">
    <source>
        <dbReference type="ARBA" id="ARBA00023125"/>
    </source>
</evidence>
<dbReference type="InterPro" id="IPR009057">
    <property type="entry name" value="Homeodomain-like_sf"/>
</dbReference>
<dbReference type="AlphaFoldDB" id="A0A1G9V6G1"/>
<evidence type="ECO:0000259" key="3">
    <source>
        <dbReference type="PROSITE" id="PS50977"/>
    </source>
</evidence>
<dbReference type="PROSITE" id="PS50977">
    <property type="entry name" value="HTH_TETR_2"/>
    <property type="match status" value="1"/>
</dbReference>
<evidence type="ECO:0000313" key="5">
    <source>
        <dbReference type="Proteomes" id="UP000199341"/>
    </source>
</evidence>
<dbReference type="GO" id="GO:0003677">
    <property type="term" value="F:DNA binding"/>
    <property type="evidence" value="ECO:0007669"/>
    <property type="project" value="UniProtKB-UniRule"/>
</dbReference>
<gene>
    <name evidence="4" type="ORF">SAMN05216259_101148</name>
</gene>
<keyword evidence="1 2" id="KW-0238">DNA-binding</keyword>
<feature type="DNA-binding region" description="H-T-H motif" evidence="2">
    <location>
        <begin position="14"/>
        <end position="33"/>
    </location>
</feature>
<evidence type="ECO:0000256" key="2">
    <source>
        <dbReference type="PROSITE-ProRule" id="PRU00335"/>
    </source>
</evidence>
<reference evidence="4 5" key="1">
    <citation type="submission" date="2016-10" db="EMBL/GenBank/DDBJ databases">
        <authorList>
            <person name="de Groot N.N."/>
        </authorList>
    </citation>
    <scope>NUCLEOTIDE SEQUENCE [LARGE SCALE GENOMIC DNA]</scope>
    <source>
        <strain evidence="4 5">CGMCC 4.2022</strain>
    </source>
</reference>
<proteinExistence type="predicted"/>
<protein>
    <submittedName>
        <fullName evidence="4">Transcriptional regulator, TetR family</fullName>
    </submittedName>
</protein>
<organism evidence="4 5">
    <name type="scientific">Actinacidiphila guanduensis</name>
    <dbReference type="NCBI Taxonomy" id="310781"/>
    <lineage>
        <taxon>Bacteria</taxon>
        <taxon>Bacillati</taxon>
        <taxon>Actinomycetota</taxon>
        <taxon>Actinomycetes</taxon>
        <taxon>Kitasatosporales</taxon>
        <taxon>Streptomycetaceae</taxon>
        <taxon>Actinacidiphila</taxon>
    </lineage>
</organism>
<dbReference type="EMBL" id="FNIE01000001">
    <property type="protein sequence ID" value="SDM67751.1"/>
    <property type="molecule type" value="Genomic_DNA"/>
</dbReference>
<keyword evidence="5" id="KW-1185">Reference proteome</keyword>
<evidence type="ECO:0000313" key="4">
    <source>
        <dbReference type="EMBL" id="SDM67751.1"/>
    </source>
</evidence>
<feature type="domain" description="HTH tetR-type" evidence="3">
    <location>
        <begin position="1"/>
        <end position="51"/>
    </location>
</feature>
<dbReference type="Gene3D" id="1.10.357.10">
    <property type="entry name" value="Tetracycline Repressor, domain 2"/>
    <property type="match status" value="1"/>
</dbReference>
<sequence length="171" mass="18593">MVELAGRRPISRITVAELAAHAGATRATFYNRYSTPLDLLLQVLQDDLDRGHRREELLLAGPSAPGLLRVATTEVAAHVERFAAVYRQSLSDPADRGVHDALVRHFAEYTLAVLSHAAPPGLTPVRRRLAARFLSHGFAGVIQAWLGEESATTEDLVEAAIACAPPWWPAT</sequence>
<dbReference type="InterPro" id="IPR001647">
    <property type="entry name" value="HTH_TetR"/>
</dbReference>
<dbReference type="Proteomes" id="UP000199341">
    <property type="component" value="Unassembled WGS sequence"/>
</dbReference>
<name>A0A1G9V6G1_9ACTN</name>
<accession>A0A1G9V6G1</accession>
<dbReference type="SUPFAM" id="SSF46689">
    <property type="entry name" value="Homeodomain-like"/>
    <property type="match status" value="1"/>
</dbReference>